<dbReference type="Proteomes" id="UP000737171">
    <property type="component" value="Unassembled WGS sequence"/>
</dbReference>
<organism evidence="2 3">
    <name type="scientific">Pseudaquabacterium terrae</name>
    <dbReference type="NCBI Taxonomy" id="2732868"/>
    <lineage>
        <taxon>Bacteria</taxon>
        <taxon>Pseudomonadati</taxon>
        <taxon>Pseudomonadota</taxon>
        <taxon>Betaproteobacteria</taxon>
        <taxon>Burkholderiales</taxon>
        <taxon>Sphaerotilaceae</taxon>
        <taxon>Pseudaquabacterium</taxon>
    </lineage>
</organism>
<dbReference type="EMBL" id="JABRWJ010000008">
    <property type="protein sequence ID" value="NRF70235.1"/>
    <property type="molecule type" value="Genomic_DNA"/>
</dbReference>
<feature type="compositionally biased region" description="Pro residues" evidence="1">
    <location>
        <begin position="285"/>
        <end position="302"/>
    </location>
</feature>
<proteinExistence type="predicted"/>
<dbReference type="RefSeq" id="WP_173128837.1">
    <property type="nucleotide sequence ID" value="NZ_JABRWJ010000008.1"/>
</dbReference>
<gene>
    <name evidence="2" type="ORF">HLB44_24820</name>
</gene>
<evidence type="ECO:0000313" key="3">
    <source>
        <dbReference type="Proteomes" id="UP000737171"/>
    </source>
</evidence>
<evidence type="ECO:0000313" key="2">
    <source>
        <dbReference type="EMBL" id="NRF70235.1"/>
    </source>
</evidence>
<accession>A0ABX2ENL9</accession>
<comment type="caution">
    <text evidence="2">The sequence shown here is derived from an EMBL/GenBank/DDBJ whole genome shotgun (WGS) entry which is preliminary data.</text>
</comment>
<feature type="region of interest" description="Disordered" evidence="1">
    <location>
        <begin position="284"/>
        <end position="314"/>
    </location>
</feature>
<keyword evidence="3" id="KW-1185">Reference proteome</keyword>
<evidence type="ECO:0000256" key="1">
    <source>
        <dbReference type="SAM" id="MobiDB-lite"/>
    </source>
</evidence>
<sequence length="328" mass="35676">MPSQKLVTVDDRLFTLGLTELFRGEMKHHETEKLLPLAISACRELAIDPSNAPIEGYYDETPELRDFFRRVRALQDTQANVSLTPAAAQALERLSATLNSPALGRVMDDGHLLARNSHALGEALRMSLRWEIDELVLKARSLVREDDRDLVAVAATTGDALCLLVARESLALSSDLEWAEQDDESDYRWAVSEAVAAVAMRFVDALRHSTGIALPSPERSSAPCFGRAGREVDLAGRCILLGQRGGAGDVYYHWYVDVAGPAPVVRDFWSASVWTTEAVRCLPPGSRPGPETSPPLAAPAVPPGRGASGAFQRASGWIQRLWPGGKGR</sequence>
<reference evidence="2 3" key="1">
    <citation type="submission" date="2020-05" db="EMBL/GenBank/DDBJ databases">
        <title>Aquincola sp. isolate from soil.</title>
        <authorList>
            <person name="Han J."/>
            <person name="Kim D.-U."/>
        </authorList>
    </citation>
    <scope>NUCLEOTIDE SEQUENCE [LARGE SCALE GENOMIC DNA]</scope>
    <source>
        <strain evidence="2 3">S2</strain>
    </source>
</reference>
<protein>
    <submittedName>
        <fullName evidence="2">Uncharacterized protein</fullName>
    </submittedName>
</protein>
<name>A0ABX2ENL9_9BURK</name>